<accession>A0A9X3WM80</accession>
<proteinExistence type="predicted"/>
<dbReference type="RefSeq" id="WP_259869441.1">
    <property type="nucleotide sequence ID" value="NZ_JAMQJZ010000010.1"/>
</dbReference>
<dbReference type="Proteomes" id="UP001145072">
    <property type="component" value="Unassembled WGS sequence"/>
</dbReference>
<keyword evidence="2" id="KW-1185">Reference proteome</keyword>
<gene>
    <name evidence="1" type="ORF">NC661_13385</name>
</gene>
<evidence type="ECO:0000313" key="1">
    <source>
        <dbReference type="EMBL" id="MDC3421363.1"/>
    </source>
</evidence>
<dbReference type="EMBL" id="JAMQJZ010000010">
    <property type="protein sequence ID" value="MDC3421363.1"/>
    <property type="molecule type" value="Genomic_DNA"/>
</dbReference>
<protein>
    <submittedName>
        <fullName evidence="1">Uncharacterized protein</fullName>
    </submittedName>
</protein>
<comment type="caution">
    <text evidence="1">The sequence shown here is derived from an EMBL/GenBank/DDBJ whole genome shotgun (WGS) entry which is preliminary data.</text>
</comment>
<dbReference type="AlphaFoldDB" id="A0A9X3WM80"/>
<sequence>MRSEHKKDNSTLKKSEASNHISIPITKSMMDFMLKYKTPKGIDALHVILHNGFIELSGIATKKLVKIPFNIKLKPIKTEHRKIYFEILELKPVNLKWLNKLIFQKPPILSYNDVVIMDLNGIKRLRTLPYGTISDLEVKENFIWCHVDLK</sequence>
<evidence type="ECO:0000313" key="2">
    <source>
        <dbReference type="Proteomes" id="UP001145072"/>
    </source>
</evidence>
<reference evidence="1" key="1">
    <citation type="submission" date="2022-06" db="EMBL/GenBank/DDBJ databases">
        <title>Aquibacillus sp. a new bacterium isolated from soil saline samples.</title>
        <authorList>
            <person name="Galisteo C."/>
            <person name="De La Haba R."/>
            <person name="Sanchez-Porro C."/>
            <person name="Ventosa A."/>
        </authorList>
    </citation>
    <scope>NUCLEOTIDE SEQUENCE</scope>
    <source>
        <strain evidence="1">JCM 12387</strain>
    </source>
</reference>
<organism evidence="1 2">
    <name type="scientific">Aquibacillus koreensis</name>
    <dbReference type="NCBI Taxonomy" id="279446"/>
    <lineage>
        <taxon>Bacteria</taxon>
        <taxon>Bacillati</taxon>
        <taxon>Bacillota</taxon>
        <taxon>Bacilli</taxon>
        <taxon>Bacillales</taxon>
        <taxon>Bacillaceae</taxon>
        <taxon>Aquibacillus</taxon>
    </lineage>
</organism>
<name>A0A9X3WM80_9BACI</name>